<evidence type="ECO:0008006" key="4">
    <source>
        <dbReference type="Google" id="ProtNLM"/>
    </source>
</evidence>
<sequence>MSPSYDDIELRYISDGHATTVVRDGVHHESWKVRVTVNGNTFKTEHVISDPLPSSGQTGVNGSTLLVDYIQESVRHRAAWQHKTPDQWQQVQQDLAAYRETLWNNLTAGLPRWGDSPFRPGAVGCHLYITEESGQEQHAIHKLAWELLEDPGDLRHRNGDRYTIGVTRRVVYSKMRTGPAKSFRDVQLDPKATFRILLVIARNLSNPKKHDLTPDIAQYPLMMLQEKFRKESRKSRLYVEIVRPGTLAELDSHLRNRWRHGVKFNLVHFDMHGKVFSPDGGPDGPKCFLRFGHSGDPPTKPGSLEEVPGRSIVNVLDEHRIDCVVLNSCFSASCMYKPAANLSRELVRFVGQVSSMWHRVNHKTARLYIAEFYKHLLVDLEPFATTAHKARLALWQDEQRWGSGRRFTDAFVCVNYQHAHEKKDRSSHDVTPARLSFHQPSGAPTSTRHFLDVPGPMLAMSDSFQSAGTGSNISTNGFISWSSLPSPISAPSREKPLKRLLRRIFMERSDEAQQPSNPPPPAAPEGHGEDDGPALDTAPDEHRVAQMTLIILDLELALTNLRVLYARKSAFADLKRAFNENLRDAIALWLRTSMIRRVSFYQARSFQDTSKPRPYRSFRPYYGRLDMLKRNMKLDGEARRPEPLAETLHVILDVDDAVTEGEERDDVVARNMGKFLERLDGPHHTAALKRDYAIFVGENDDQWWKSQWWTKSDRGEQTWHGGYWDPATFHSSLVAAAVREIPVVAVQRQSIMNL</sequence>
<proteinExistence type="predicted"/>
<reference evidence="2" key="2">
    <citation type="submission" date="2023-05" db="EMBL/GenBank/DDBJ databases">
        <authorList>
            <consortium name="Lawrence Berkeley National Laboratory"/>
            <person name="Steindorff A."/>
            <person name="Hensen N."/>
            <person name="Bonometti L."/>
            <person name="Westerberg I."/>
            <person name="Brannstrom I.O."/>
            <person name="Guillou S."/>
            <person name="Cros-Aarteil S."/>
            <person name="Calhoun S."/>
            <person name="Haridas S."/>
            <person name="Kuo A."/>
            <person name="Mondo S."/>
            <person name="Pangilinan J."/>
            <person name="Riley R."/>
            <person name="Labutti K."/>
            <person name="Andreopoulos B."/>
            <person name="Lipzen A."/>
            <person name="Chen C."/>
            <person name="Yanf M."/>
            <person name="Daum C."/>
            <person name="Ng V."/>
            <person name="Clum A."/>
            <person name="Ohm R."/>
            <person name="Martin F."/>
            <person name="Silar P."/>
            <person name="Natvig D."/>
            <person name="Lalanne C."/>
            <person name="Gautier V."/>
            <person name="Ament-Velasquez S.L."/>
            <person name="Kruys A."/>
            <person name="Hutchinson M.I."/>
            <person name="Powell A.J."/>
            <person name="Barry K."/>
            <person name="Miller A.N."/>
            <person name="Grigoriev I.V."/>
            <person name="Debuchy R."/>
            <person name="Gladieux P."/>
            <person name="Thoren M.H."/>
            <person name="Johannesson H."/>
        </authorList>
    </citation>
    <scope>NUCLEOTIDE SEQUENCE</scope>
    <source>
        <strain evidence="2">PSN243</strain>
    </source>
</reference>
<evidence type="ECO:0000313" key="3">
    <source>
        <dbReference type="Proteomes" id="UP001321760"/>
    </source>
</evidence>
<reference evidence="2" key="1">
    <citation type="journal article" date="2023" name="Mol. Phylogenet. Evol.">
        <title>Genome-scale phylogeny and comparative genomics of the fungal order Sordariales.</title>
        <authorList>
            <person name="Hensen N."/>
            <person name="Bonometti L."/>
            <person name="Westerberg I."/>
            <person name="Brannstrom I.O."/>
            <person name="Guillou S."/>
            <person name="Cros-Aarteil S."/>
            <person name="Calhoun S."/>
            <person name="Haridas S."/>
            <person name="Kuo A."/>
            <person name="Mondo S."/>
            <person name="Pangilinan J."/>
            <person name="Riley R."/>
            <person name="LaButti K."/>
            <person name="Andreopoulos B."/>
            <person name="Lipzen A."/>
            <person name="Chen C."/>
            <person name="Yan M."/>
            <person name="Daum C."/>
            <person name="Ng V."/>
            <person name="Clum A."/>
            <person name="Steindorff A."/>
            <person name="Ohm R.A."/>
            <person name="Martin F."/>
            <person name="Silar P."/>
            <person name="Natvig D.O."/>
            <person name="Lalanne C."/>
            <person name="Gautier V."/>
            <person name="Ament-Velasquez S.L."/>
            <person name="Kruys A."/>
            <person name="Hutchinson M.I."/>
            <person name="Powell A.J."/>
            <person name="Barry K."/>
            <person name="Miller A.N."/>
            <person name="Grigoriev I.V."/>
            <person name="Debuchy R."/>
            <person name="Gladieux P."/>
            <person name="Hiltunen Thoren M."/>
            <person name="Johannesson H."/>
        </authorList>
    </citation>
    <scope>NUCLEOTIDE SEQUENCE</scope>
    <source>
        <strain evidence="2">PSN243</strain>
    </source>
</reference>
<dbReference type="EMBL" id="MU865965">
    <property type="protein sequence ID" value="KAK4445445.1"/>
    <property type="molecule type" value="Genomic_DNA"/>
</dbReference>
<comment type="caution">
    <text evidence="2">The sequence shown here is derived from an EMBL/GenBank/DDBJ whole genome shotgun (WGS) entry which is preliminary data.</text>
</comment>
<gene>
    <name evidence="2" type="ORF">QBC34DRAFT_441671</name>
</gene>
<dbReference type="Proteomes" id="UP001321760">
    <property type="component" value="Unassembled WGS sequence"/>
</dbReference>
<organism evidence="2 3">
    <name type="scientific">Podospora aff. communis PSN243</name>
    <dbReference type="NCBI Taxonomy" id="3040156"/>
    <lineage>
        <taxon>Eukaryota</taxon>
        <taxon>Fungi</taxon>
        <taxon>Dikarya</taxon>
        <taxon>Ascomycota</taxon>
        <taxon>Pezizomycotina</taxon>
        <taxon>Sordariomycetes</taxon>
        <taxon>Sordariomycetidae</taxon>
        <taxon>Sordariales</taxon>
        <taxon>Podosporaceae</taxon>
        <taxon>Podospora</taxon>
    </lineage>
</organism>
<accession>A0AAV9GDF6</accession>
<evidence type="ECO:0000313" key="2">
    <source>
        <dbReference type="EMBL" id="KAK4445445.1"/>
    </source>
</evidence>
<feature type="compositionally biased region" description="Polar residues" evidence="1">
    <location>
        <begin position="438"/>
        <end position="447"/>
    </location>
</feature>
<keyword evidence="3" id="KW-1185">Reference proteome</keyword>
<feature type="region of interest" description="Disordered" evidence="1">
    <location>
        <begin position="507"/>
        <end position="538"/>
    </location>
</feature>
<evidence type="ECO:0000256" key="1">
    <source>
        <dbReference type="SAM" id="MobiDB-lite"/>
    </source>
</evidence>
<dbReference type="AlphaFoldDB" id="A0AAV9GDF6"/>
<protein>
    <recommendedName>
        <fullName evidence="4">CHAT domain-containing protein</fullName>
    </recommendedName>
</protein>
<name>A0AAV9GDF6_9PEZI</name>
<feature type="region of interest" description="Disordered" evidence="1">
    <location>
        <begin position="423"/>
        <end position="447"/>
    </location>
</feature>